<comment type="caution">
    <text evidence="2">The sequence shown here is derived from an EMBL/GenBank/DDBJ whole genome shotgun (WGS) entry which is preliminary data.</text>
</comment>
<dbReference type="Gene3D" id="3.30.200.20">
    <property type="entry name" value="Phosphorylase Kinase, domain 1"/>
    <property type="match status" value="1"/>
</dbReference>
<dbReference type="Gene3D" id="3.90.1200.10">
    <property type="match status" value="1"/>
</dbReference>
<dbReference type="RefSeq" id="WP_344649992.1">
    <property type="nucleotide sequence ID" value="NZ_BAAAGX010000014.1"/>
</dbReference>
<dbReference type="PIRSF" id="PIRSF006221">
    <property type="entry name" value="Ketosamine-3-kinase"/>
    <property type="match status" value="1"/>
</dbReference>
<dbReference type="PANTHER" id="PTHR12149:SF8">
    <property type="entry name" value="PROTEIN-RIBULOSAMINE 3-KINASE"/>
    <property type="match status" value="1"/>
</dbReference>
<keyword evidence="1" id="KW-0808">Transferase</keyword>
<dbReference type="InterPro" id="IPR016477">
    <property type="entry name" value="Fructo-/Ketosamine-3-kinase"/>
</dbReference>
<evidence type="ECO:0000313" key="2">
    <source>
        <dbReference type="EMBL" id="GAA0247651.1"/>
    </source>
</evidence>
<dbReference type="SUPFAM" id="SSF56112">
    <property type="entry name" value="Protein kinase-like (PK-like)"/>
    <property type="match status" value="1"/>
</dbReference>
<dbReference type="EMBL" id="BAAAGX010000014">
    <property type="protein sequence ID" value="GAA0247651.1"/>
    <property type="molecule type" value="Genomic_DNA"/>
</dbReference>
<protein>
    <submittedName>
        <fullName evidence="2">Fructosamine kinase family protein</fullName>
    </submittedName>
</protein>
<reference evidence="2 3" key="1">
    <citation type="journal article" date="2019" name="Int. J. Syst. Evol. Microbiol.">
        <title>The Global Catalogue of Microorganisms (GCM) 10K type strain sequencing project: providing services to taxonomists for standard genome sequencing and annotation.</title>
        <authorList>
            <consortium name="The Broad Institute Genomics Platform"/>
            <consortium name="The Broad Institute Genome Sequencing Center for Infectious Disease"/>
            <person name="Wu L."/>
            <person name="Ma J."/>
        </authorList>
    </citation>
    <scope>NUCLEOTIDE SEQUENCE [LARGE SCALE GENOMIC DNA]</scope>
    <source>
        <strain evidence="2 3">JCM 10425</strain>
    </source>
</reference>
<proteinExistence type="inferred from homology"/>
<dbReference type="Pfam" id="PF03881">
    <property type="entry name" value="Fructosamin_kin"/>
    <property type="match status" value="1"/>
</dbReference>
<name>A0ABN0UE63_9ACTN</name>
<dbReference type="InterPro" id="IPR011009">
    <property type="entry name" value="Kinase-like_dom_sf"/>
</dbReference>
<keyword evidence="1 2" id="KW-0418">Kinase</keyword>
<gene>
    <name evidence="2" type="ORF">GCM10009539_36170</name>
</gene>
<evidence type="ECO:0000256" key="1">
    <source>
        <dbReference type="PIRNR" id="PIRNR006221"/>
    </source>
</evidence>
<evidence type="ECO:0000313" key="3">
    <source>
        <dbReference type="Proteomes" id="UP001500967"/>
    </source>
</evidence>
<dbReference type="Proteomes" id="UP001500967">
    <property type="component" value="Unassembled WGS sequence"/>
</dbReference>
<keyword evidence="3" id="KW-1185">Reference proteome</keyword>
<dbReference type="PANTHER" id="PTHR12149">
    <property type="entry name" value="FRUCTOSAMINE 3 KINASE-RELATED PROTEIN"/>
    <property type="match status" value="1"/>
</dbReference>
<comment type="similarity">
    <text evidence="1">Belongs to the fructosamine kinase family.</text>
</comment>
<accession>A0ABN0UE63</accession>
<organism evidence="2 3">
    <name type="scientific">Cryptosporangium japonicum</name>
    <dbReference type="NCBI Taxonomy" id="80872"/>
    <lineage>
        <taxon>Bacteria</taxon>
        <taxon>Bacillati</taxon>
        <taxon>Actinomycetota</taxon>
        <taxon>Actinomycetes</taxon>
        <taxon>Cryptosporangiales</taxon>
        <taxon>Cryptosporangiaceae</taxon>
        <taxon>Cryptosporangium</taxon>
    </lineage>
</organism>
<dbReference type="GO" id="GO:0016301">
    <property type="term" value="F:kinase activity"/>
    <property type="evidence" value="ECO:0007669"/>
    <property type="project" value="UniProtKB-KW"/>
</dbReference>
<sequence>MTRLLADRLAAAGLAPTDVRPTGEGFAAESGLVTLADTREVFAKTFTIRPDGDVFALEVEGLRALRDAGLATPDVVHRDEELLVLSLLRPRPDTEAFWEQLAHDLARVHRTTVTDRFGWPHDNWLGSMPQHNAWHDDGFAFFAERRVLRWLPEPRVAAKLDATDRVALERLCAALPELLPTRPPCLTHGDFWTQNILATTGGAPAVIDPAVSHMWADVDLAHLWSTPRPPEAERFFAVYGEVTGAEPGWTGRLAYVQLRQHLALMAMFDDDWGSTDAVRALVAPFRRTTQP</sequence>